<dbReference type="OrthoDB" id="7362349at2"/>
<sequence length="133" mass="14992">MGEETARRRVRSQRNHAMERDIGRALRETREQVGLSRETLAARMGLRPDQLKRMEEATNVLTASRLEAAARELGVRVGHFYGGHDPMRVASCPPGIPPLMDHPESHDLMQAYAAAPREVRKNFAALLEVLARR</sequence>
<reference evidence="2 3" key="1">
    <citation type="submission" date="2019-10" db="EMBL/GenBank/DDBJ databases">
        <title>Draft whole-genome sequence of the purple nonsulfur photosynthetic bacterium Roseospira navarrensis DSM 15114.</title>
        <authorList>
            <person name="Kyndt J.A."/>
            <person name="Meyer T.E."/>
        </authorList>
    </citation>
    <scope>NUCLEOTIDE SEQUENCE [LARGE SCALE GENOMIC DNA]</scope>
    <source>
        <strain evidence="2 3">DSM 15114</strain>
    </source>
</reference>
<dbReference type="Gene3D" id="1.10.260.40">
    <property type="entry name" value="lambda repressor-like DNA-binding domains"/>
    <property type="match status" value="1"/>
</dbReference>
<accession>A0A7X2D5Q7</accession>
<evidence type="ECO:0000259" key="1">
    <source>
        <dbReference type="PROSITE" id="PS50943"/>
    </source>
</evidence>
<dbReference type="CDD" id="cd00093">
    <property type="entry name" value="HTH_XRE"/>
    <property type="match status" value="1"/>
</dbReference>
<dbReference type="Proteomes" id="UP000434582">
    <property type="component" value="Unassembled WGS sequence"/>
</dbReference>
<dbReference type="AlphaFoldDB" id="A0A7X2D5Q7"/>
<dbReference type="InterPro" id="IPR001387">
    <property type="entry name" value="Cro/C1-type_HTH"/>
</dbReference>
<dbReference type="RefSeq" id="WP_153345894.1">
    <property type="nucleotide sequence ID" value="NZ_WIVE01000061.1"/>
</dbReference>
<dbReference type="SMART" id="SM00530">
    <property type="entry name" value="HTH_XRE"/>
    <property type="match status" value="1"/>
</dbReference>
<feature type="domain" description="HTH cro/C1-type" evidence="1">
    <location>
        <begin position="26"/>
        <end position="80"/>
    </location>
</feature>
<proteinExistence type="predicted"/>
<protein>
    <submittedName>
        <fullName evidence="2">Helix-turn-helix domain-containing protein</fullName>
    </submittedName>
</protein>
<gene>
    <name evidence="2" type="ORF">GHC57_15505</name>
</gene>
<dbReference type="EMBL" id="WIVE01000061">
    <property type="protein sequence ID" value="MQX37927.1"/>
    <property type="molecule type" value="Genomic_DNA"/>
</dbReference>
<name>A0A7X2D5Q7_9PROT</name>
<comment type="caution">
    <text evidence="2">The sequence shown here is derived from an EMBL/GenBank/DDBJ whole genome shotgun (WGS) entry which is preliminary data.</text>
</comment>
<evidence type="ECO:0000313" key="2">
    <source>
        <dbReference type="EMBL" id="MQX37927.1"/>
    </source>
</evidence>
<keyword evidence="3" id="KW-1185">Reference proteome</keyword>
<dbReference type="SUPFAM" id="SSF47413">
    <property type="entry name" value="lambda repressor-like DNA-binding domains"/>
    <property type="match status" value="1"/>
</dbReference>
<evidence type="ECO:0000313" key="3">
    <source>
        <dbReference type="Proteomes" id="UP000434582"/>
    </source>
</evidence>
<dbReference type="GO" id="GO:0003677">
    <property type="term" value="F:DNA binding"/>
    <property type="evidence" value="ECO:0007669"/>
    <property type="project" value="InterPro"/>
</dbReference>
<organism evidence="2 3">
    <name type="scientific">Roseospira navarrensis</name>
    <dbReference type="NCBI Taxonomy" id="140058"/>
    <lineage>
        <taxon>Bacteria</taxon>
        <taxon>Pseudomonadati</taxon>
        <taxon>Pseudomonadota</taxon>
        <taxon>Alphaproteobacteria</taxon>
        <taxon>Rhodospirillales</taxon>
        <taxon>Rhodospirillaceae</taxon>
        <taxon>Roseospira</taxon>
    </lineage>
</organism>
<dbReference type="PROSITE" id="PS50943">
    <property type="entry name" value="HTH_CROC1"/>
    <property type="match status" value="1"/>
</dbReference>
<dbReference type="InterPro" id="IPR010982">
    <property type="entry name" value="Lambda_DNA-bd_dom_sf"/>
</dbReference>
<dbReference type="Pfam" id="PF13560">
    <property type="entry name" value="HTH_31"/>
    <property type="match status" value="1"/>
</dbReference>